<evidence type="ECO:0000256" key="1">
    <source>
        <dbReference type="ARBA" id="ARBA00006484"/>
    </source>
</evidence>
<name>A0ABP8PXH3_9ACTN</name>
<dbReference type="Proteomes" id="UP001500503">
    <property type="component" value="Unassembled WGS sequence"/>
</dbReference>
<protein>
    <submittedName>
        <fullName evidence="2">SDR family oxidoreductase</fullName>
    </submittedName>
</protein>
<comment type="caution">
    <text evidence="2">The sequence shown here is derived from an EMBL/GenBank/DDBJ whole genome shotgun (WGS) entry which is preliminary data.</text>
</comment>
<dbReference type="PANTHER" id="PTHR42879">
    <property type="entry name" value="3-OXOACYL-(ACYL-CARRIER-PROTEIN) REDUCTASE"/>
    <property type="match status" value="1"/>
</dbReference>
<dbReference type="Pfam" id="PF13561">
    <property type="entry name" value="adh_short_C2"/>
    <property type="match status" value="1"/>
</dbReference>
<dbReference type="SUPFAM" id="SSF51735">
    <property type="entry name" value="NAD(P)-binding Rossmann-fold domains"/>
    <property type="match status" value="1"/>
</dbReference>
<dbReference type="InterPro" id="IPR050259">
    <property type="entry name" value="SDR"/>
</dbReference>
<dbReference type="Gene3D" id="3.40.50.720">
    <property type="entry name" value="NAD(P)-binding Rossmann-like Domain"/>
    <property type="match status" value="1"/>
</dbReference>
<dbReference type="InterPro" id="IPR036291">
    <property type="entry name" value="NAD(P)-bd_dom_sf"/>
</dbReference>
<comment type="similarity">
    <text evidence="1">Belongs to the short-chain dehydrogenases/reductases (SDR) family.</text>
</comment>
<evidence type="ECO:0000313" key="3">
    <source>
        <dbReference type="Proteomes" id="UP001500503"/>
    </source>
</evidence>
<evidence type="ECO:0000313" key="2">
    <source>
        <dbReference type="EMBL" id="GAA4492982.1"/>
    </source>
</evidence>
<dbReference type="RefSeq" id="WP_345463302.1">
    <property type="nucleotide sequence ID" value="NZ_BAABHF010000019.1"/>
</dbReference>
<proteinExistence type="inferred from homology"/>
<reference evidence="3" key="1">
    <citation type="journal article" date="2019" name="Int. J. Syst. Evol. Microbiol.">
        <title>The Global Catalogue of Microorganisms (GCM) 10K type strain sequencing project: providing services to taxonomists for standard genome sequencing and annotation.</title>
        <authorList>
            <consortium name="The Broad Institute Genomics Platform"/>
            <consortium name="The Broad Institute Genome Sequencing Center for Infectious Disease"/>
            <person name="Wu L."/>
            <person name="Ma J."/>
        </authorList>
    </citation>
    <scope>NUCLEOTIDE SEQUENCE [LARGE SCALE GENOMIC DNA]</scope>
    <source>
        <strain evidence="3">JCM 17933</strain>
    </source>
</reference>
<keyword evidence="3" id="KW-1185">Reference proteome</keyword>
<gene>
    <name evidence="2" type="ORF">GCM10023191_029710</name>
</gene>
<dbReference type="PANTHER" id="PTHR42879:SF2">
    <property type="entry name" value="3-OXOACYL-[ACYL-CARRIER-PROTEIN] REDUCTASE FABG"/>
    <property type="match status" value="1"/>
</dbReference>
<accession>A0ABP8PXH3</accession>
<sequence length="251" mass="25673">MSKGLTGRVALVTGASAGIGRGIAAGLAAAGASVLAVARRGELLDTLVSGLPTGDGRKHATIVADLAVSSDVDRVISVADGRGADILINNAGSSVPAPVGTGESVWDETFAIQFHTPRRITEALSPEMRRRRYGRVIMLGGTLEPTATPNASTAAKAALAVWAKAFSNAVAADGVTVNTIIPGRVTSEQMVTRLYPDPGERARFAADHIPVGHFGEPSDVAALTAFLADPAAGYLTGAVIPVDGGMRRHAF</sequence>
<organism evidence="2 3">
    <name type="scientific">Actinoallomurus oryzae</name>
    <dbReference type="NCBI Taxonomy" id="502180"/>
    <lineage>
        <taxon>Bacteria</taxon>
        <taxon>Bacillati</taxon>
        <taxon>Actinomycetota</taxon>
        <taxon>Actinomycetes</taxon>
        <taxon>Streptosporangiales</taxon>
        <taxon>Thermomonosporaceae</taxon>
        <taxon>Actinoallomurus</taxon>
    </lineage>
</organism>
<dbReference type="EMBL" id="BAABHF010000019">
    <property type="protein sequence ID" value="GAA4492982.1"/>
    <property type="molecule type" value="Genomic_DNA"/>
</dbReference>
<dbReference type="InterPro" id="IPR002347">
    <property type="entry name" value="SDR_fam"/>
</dbReference>
<dbReference type="PRINTS" id="PR00081">
    <property type="entry name" value="GDHRDH"/>
</dbReference>